<dbReference type="GO" id="GO:0050684">
    <property type="term" value="P:regulation of mRNA processing"/>
    <property type="evidence" value="ECO:0007669"/>
    <property type="project" value="TreeGrafter"/>
</dbReference>
<comment type="caution">
    <text evidence="10">The sequence shown here is derived from an EMBL/GenBank/DDBJ whole genome shotgun (WGS) entry which is preliminary data.</text>
</comment>
<dbReference type="Gene3D" id="3.30.200.20">
    <property type="entry name" value="Phosphorylase Kinase, domain 1"/>
    <property type="match status" value="1"/>
</dbReference>
<organism evidence="10 11">
    <name type="scientific">Lasiosphaeria ovina</name>
    <dbReference type="NCBI Taxonomy" id="92902"/>
    <lineage>
        <taxon>Eukaryota</taxon>
        <taxon>Fungi</taxon>
        <taxon>Dikarya</taxon>
        <taxon>Ascomycota</taxon>
        <taxon>Pezizomycotina</taxon>
        <taxon>Sordariomycetes</taxon>
        <taxon>Sordariomycetidae</taxon>
        <taxon>Sordariales</taxon>
        <taxon>Lasiosphaeriaceae</taxon>
        <taxon>Lasiosphaeria</taxon>
    </lineage>
</organism>
<dbReference type="PANTHER" id="PTHR47634">
    <property type="entry name" value="PROTEIN KINASE DOMAIN-CONTAINING PROTEIN-RELATED"/>
    <property type="match status" value="1"/>
</dbReference>
<reference evidence="10" key="2">
    <citation type="submission" date="2023-06" db="EMBL/GenBank/DDBJ databases">
        <authorList>
            <consortium name="Lawrence Berkeley National Laboratory"/>
            <person name="Haridas S."/>
            <person name="Hensen N."/>
            <person name="Bonometti L."/>
            <person name="Westerberg I."/>
            <person name="Brannstrom I.O."/>
            <person name="Guillou S."/>
            <person name="Cros-Aarteil S."/>
            <person name="Calhoun S."/>
            <person name="Kuo A."/>
            <person name="Mondo S."/>
            <person name="Pangilinan J."/>
            <person name="Riley R."/>
            <person name="Labutti K."/>
            <person name="Andreopoulos B."/>
            <person name="Lipzen A."/>
            <person name="Chen C."/>
            <person name="Yanf M."/>
            <person name="Daum C."/>
            <person name="Ng V."/>
            <person name="Clum A."/>
            <person name="Steindorff A."/>
            <person name="Ohm R."/>
            <person name="Martin F."/>
            <person name="Silar P."/>
            <person name="Natvig D."/>
            <person name="Lalanne C."/>
            <person name="Gautier V."/>
            <person name="Ament-Velasquez S.L."/>
            <person name="Kruys A."/>
            <person name="Hutchinson M.I."/>
            <person name="Powell A.J."/>
            <person name="Barry K."/>
            <person name="Miller A.N."/>
            <person name="Grigoriev I.V."/>
            <person name="Debuchy R."/>
            <person name="Gladieux P."/>
            <person name="Thoren M.H."/>
            <person name="Johannesson H."/>
        </authorList>
    </citation>
    <scope>NUCLEOTIDE SEQUENCE</scope>
    <source>
        <strain evidence="10">CBS 958.72</strain>
    </source>
</reference>
<proteinExistence type="predicted"/>
<evidence type="ECO:0000256" key="6">
    <source>
        <dbReference type="ARBA" id="ARBA00022840"/>
    </source>
</evidence>
<keyword evidence="6" id="KW-0067">ATP-binding</keyword>
<reference evidence="10" key="1">
    <citation type="journal article" date="2023" name="Mol. Phylogenet. Evol.">
        <title>Genome-scale phylogeny and comparative genomics of the fungal order Sordariales.</title>
        <authorList>
            <person name="Hensen N."/>
            <person name="Bonometti L."/>
            <person name="Westerberg I."/>
            <person name="Brannstrom I.O."/>
            <person name="Guillou S."/>
            <person name="Cros-Aarteil S."/>
            <person name="Calhoun S."/>
            <person name="Haridas S."/>
            <person name="Kuo A."/>
            <person name="Mondo S."/>
            <person name="Pangilinan J."/>
            <person name="Riley R."/>
            <person name="LaButti K."/>
            <person name="Andreopoulos B."/>
            <person name="Lipzen A."/>
            <person name="Chen C."/>
            <person name="Yan M."/>
            <person name="Daum C."/>
            <person name="Ng V."/>
            <person name="Clum A."/>
            <person name="Steindorff A."/>
            <person name="Ohm R.A."/>
            <person name="Martin F."/>
            <person name="Silar P."/>
            <person name="Natvig D.O."/>
            <person name="Lalanne C."/>
            <person name="Gautier V."/>
            <person name="Ament-Velasquez S.L."/>
            <person name="Kruys A."/>
            <person name="Hutchinson M.I."/>
            <person name="Powell A.J."/>
            <person name="Barry K."/>
            <person name="Miller A.N."/>
            <person name="Grigoriev I.V."/>
            <person name="Debuchy R."/>
            <person name="Gladieux P."/>
            <person name="Hiltunen Thoren M."/>
            <person name="Johannesson H."/>
        </authorList>
    </citation>
    <scope>NUCLEOTIDE SEQUENCE</scope>
    <source>
        <strain evidence="10">CBS 958.72</strain>
    </source>
</reference>
<dbReference type="EMBL" id="JAULSN010000005">
    <property type="protein sequence ID" value="KAK3371363.1"/>
    <property type="molecule type" value="Genomic_DNA"/>
</dbReference>
<dbReference type="AlphaFoldDB" id="A0AAE0K770"/>
<comment type="catalytic activity">
    <reaction evidence="8">
        <text>L-seryl-[protein] + ATP = O-phospho-L-seryl-[protein] + ADP + H(+)</text>
        <dbReference type="Rhea" id="RHEA:17989"/>
        <dbReference type="Rhea" id="RHEA-COMP:9863"/>
        <dbReference type="Rhea" id="RHEA-COMP:11604"/>
        <dbReference type="ChEBI" id="CHEBI:15378"/>
        <dbReference type="ChEBI" id="CHEBI:29999"/>
        <dbReference type="ChEBI" id="CHEBI:30616"/>
        <dbReference type="ChEBI" id="CHEBI:83421"/>
        <dbReference type="ChEBI" id="CHEBI:456216"/>
        <dbReference type="EC" id="2.7.11.1"/>
    </reaction>
</comment>
<feature type="domain" description="Protein kinase" evidence="9">
    <location>
        <begin position="36"/>
        <end position="322"/>
    </location>
</feature>
<evidence type="ECO:0000256" key="2">
    <source>
        <dbReference type="ARBA" id="ARBA00022527"/>
    </source>
</evidence>
<dbReference type="InterPro" id="IPR051334">
    <property type="entry name" value="SRPK"/>
</dbReference>
<dbReference type="InterPro" id="IPR011009">
    <property type="entry name" value="Kinase-like_dom_sf"/>
</dbReference>
<sequence>MAYAHSLYKPDASSNSLLHKEEDLARYCKGGHHPVNIGDVFEGEHGRYKVVIVAASAAGPSKELEMLDTLKDTPGIVNIVETFTHKSSNGIHICIVQELLGPSIALAIARNSPLDPYLRLEPATTLCPGLPLHIVKRVQWEKWESEHTERNHLRLLDLGDSFFEAKPPRDIGQPRPLKVPETIFKTDRPLDHRLDLWRAGCVIYFMVFGRYPFTETTPDAALVHQMIHFGEDLPSQWQPQWEKLKRHNPGECSSADVKPRRSKLAEQFLTVFASPSEDDDEDEWSDYCRLKKLQPVIEGLVRFRPADPIGAQVVLDMVNRTISDAC</sequence>
<dbReference type="GO" id="GO:0005524">
    <property type="term" value="F:ATP binding"/>
    <property type="evidence" value="ECO:0007669"/>
    <property type="project" value="UniProtKB-KW"/>
</dbReference>
<dbReference type="PANTHER" id="PTHR47634:SF9">
    <property type="entry name" value="PROTEIN KINASE DOMAIN-CONTAINING PROTEIN-RELATED"/>
    <property type="match status" value="1"/>
</dbReference>
<dbReference type="GO" id="GO:0004674">
    <property type="term" value="F:protein serine/threonine kinase activity"/>
    <property type="evidence" value="ECO:0007669"/>
    <property type="project" value="UniProtKB-KW"/>
</dbReference>
<accession>A0AAE0K770</accession>
<name>A0AAE0K770_9PEZI</name>
<evidence type="ECO:0000256" key="8">
    <source>
        <dbReference type="ARBA" id="ARBA00048679"/>
    </source>
</evidence>
<dbReference type="Proteomes" id="UP001287356">
    <property type="component" value="Unassembled WGS sequence"/>
</dbReference>
<dbReference type="SUPFAM" id="SSF56112">
    <property type="entry name" value="Protein kinase-like (PK-like)"/>
    <property type="match status" value="1"/>
</dbReference>
<keyword evidence="5" id="KW-0418">Kinase</keyword>
<gene>
    <name evidence="10" type="ORF">B0T24DRAFT_721488</name>
</gene>
<evidence type="ECO:0000313" key="10">
    <source>
        <dbReference type="EMBL" id="KAK3371363.1"/>
    </source>
</evidence>
<evidence type="ECO:0000256" key="3">
    <source>
        <dbReference type="ARBA" id="ARBA00022679"/>
    </source>
</evidence>
<evidence type="ECO:0000313" key="11">
    <source>
        <dbReference type="Proteomes" id="UP001287356"/>
    </source>
</evidence>
<comment type="catalytic activity">
    <reaction evidence="7">
        <text>L-threonyl-[protein] + ATP = O-phospho-L-threonyl-[protein] + ADP + H(+)</text>
        <dbReference type="Rhea" id="RHEA:46608"/>
        <dbReference type="Rhea" id="RHEA-COMP:11060"/>
        <dbReference type="Rhea" id="RHEA-COMP:11605"/>
        <dbReference type="ChEBI" id="CHEBI:15378"/>
        <dbReference type="ChEBI" id="CHEBI:30013"/>
        <dbReference type="ChEBI" id="CHEBI:30616"/>
        <dbReference type="ChEBI" id="CHEBI:61977"/>
        <dbReference type="ChEBI" id="CHEBI:456216"/>
        <dbReference type="EC" id="2.7.11.1"/>
    </reaction>
</comment>
<dbReference type="EC" id="2.7.11.1" evidence="1"/>
<keyword evidence="2" id="KW-0723">Serine/threonine-protein kinase</keyword>
<evidence type="ECO:0000256" key="5">
    <source>
        <dbReference type="ARBA" id="ARBA00022777"/>
    </source>
</evidence>
<protein>
    <recommendedName>
        <fullName evidence="1">non-specific serine/threonine protein kinase</fullName>
        <ecNumber evidence="1">2.7.11.1</ecNumber>
    </recommendedName>
</protein>
<dbReference type="InterPro" id="IPR000719">
    <property type="entry name" value="Prot_kinase_dom"/>
</dbReference>
<dbReference type="GO" id="GO:0000245">
    <property type="term" value="P:spliceosomal complex assembly"/>
    <property type="evidence" value="ECO:0007669"/>
    <property type="project" value="TreeGrafter"/>
</dbReference>
<dbReference type="Gene3D" id="1.10.510.10">
    <property type="entry name" value="Transferase(Phosphotransferase) domain 1"/>
    <property type="match status" value="2"/>
</dbReference>
<dbReference type="SMART" id="SM00220">
    <property type="entry name" value="S_TKc"/>
    <property type="match status" value="1"/>
</dbReference>
<keyword evidence="4" id="KW-0547">Nucleotide-binding</keyword>
<keyword evidence="3" id="KW-0808">Transferase</keyword>
<evidence type="ECO:0000259" key="9">
    <source>
        <dbReference type="SMART" id="SM00220"/>
    </source>
</evidence>
<evidence type="ECO:0000256" key="4">
    <source>
        <dbReference type="ARBA" id="ARBA00022741"/>
    </source>
</evidence>
<evidence type="ECO:0000256" key="1">
    <source>
        <dbReference type="ARBA" id="ARBA00012513"/>
    </source>
</evidence>
<evidence type="ECO:0000256" key="7">
    <source>
        <dbReference type="ARBA" id="ARBA00047899"/>
    </source>
</evidence>
<keyword evidence="11" id="KW-1185">Reference proteome</keyword>